<accession>A0A1E3AEN5</accession>
<dbReference type="InterPro" id="IPR006059">
    <property type="entry name" value="SBP"/>
</dbReference>
<keyword evidence="2" id="KW-0732">Signal</keyword>
<evidence type="ECO:0000256" key="2">
    <source>
        <dbReference type="SAM" id="SignalP"/>
    </source>
</evidence>
<proteinExistence type="predicted"/>
<dbReference type="Pfam" id="PF01547">
    <property type="entry name" value="SBP_bac_1"/>
    <property type="match status" value="1"/>
</dbReference>
<sequence>MKKKSIIAVCLAAAMIMSALPGCGSTGGKVTESQEQTSQEEVLQESIPASEDEAVMDQPEKKMTYVTCITPQQSGYISMENIVKMYQEQVNPNFSIDIQYIADKPAYLQKIKTLVASNEAPDMFNLDTDPYAIKLLDQGIVVDLSETLDKYGLKDVFLPAPLGWGTTKDGRQVAMPIDFSIEVFWYNKKMFEEAGVTIPKTHSEFLEVCEKLKNAGYTPISVSGKDNWEILRYLLMVTYRYGENDFLYDLAQGKQKMDSEIGRKAAGFVQELGTKYFQSGFASTDYTGASNYFTGGSAAMYYIGTWDLPFMQDDQLSDDMKGNIGYFLLPTVDEGEPVGKSNFISNSTMPIAFGADKFDSETERFIEFYANHISEATSGLAFSPSVNGTLPNETELTKAIYEDMQKSSGSIKLFDIELDPATNELIGKEVVSLALGDISVDEFCSRVDASIEENAASYFSE</sequence>
<dbReference type="EMBL" id="MCGH01000002">
    <property type="protein sequence ID" value="ODM07139.1"/>
    <property type="molecule type" value="Genomic_DNA"/>
</dbReference>
<protein>
    <submittedName>
        <fullName evidence="3">Putative sugar-binding periplasmic protein</fullName>
    </submittedName>
</protein>
<dbReference type="InterPro" id="IPR050490">
    <property type="entry name" value="Bact_solute-bd_prot1"/>
</dbReference>
<evidence type="ECO:0000313" key="3">
    <source>
        <dbReference type="EMBL" id="ODM07139.1"/>
    </source>
</evidence>
<feature type="signal peptide" evidence="2">
    <location>
        <begin position="1"/>
        <end position="21"/>
    </location>
</feature>
<evidence type="ECO:0000313" key="4">
    <source>
        <dbReference type="Proteomes" id="UP000094067"/>
    </source>
</evidence>
<dbReference type="SUPFAM" id="SSF53850">
    <property type="entry name" value="Periplasmic binding protein-like II"/>
    <property type="match status" value="1"/>
</dbReference>
<feature type="chain" id="PRO_5039355096" evidence="2">
    <location>
        <begin position="22"/>
        <end position="461"/>
    </location>
</feature>
<dbReference type="RefSeq" id="WP_069152857.1">
    <property type="nucleotide sequence ID" value="NZ_DAWDRA010000859.1"/>
</dbReference>
<dbReference type="Gene3D" id="3.40.190.10">
    <property type="entry name" value="Periplasmic binding protein-like II"/>
    <property type="match status" value="2"/>
</dbReference>
<dbReference type="AlphaFoldDB" id="A0A1E3AEN5"/>
<reference evidence="3 4" key="1">
    <citation type="submission" date="2016-07" db="EMBL/GenBank/DDBJ databases">
        <title>Characterization of isolates of Eisenbergiella tayi derived from blood cultures, using whole genome sequencing.</title>
        <authorList>
            <person name="Burdz T."/>
            <person name="Wiebe D."/>
            <person name="Huynh C."/>
            <person name="Bernard K."/>
        </authorList>
    </citation>
    <scope>NUCLEOTIDE SEQUENCE [LARGE SCALE GENOMIC DNA]</scope>
    <source>
        <strain evidence="3 4">NML 110608</strain>
    </source>
</reference>
<name>A0A1E3AEN5_9FIRM</name>
<feature type="region of interest" description="Disordered" evidence="1">
    <location>
        <begin position="26"/>
        <end position="48"/>
    </location>
</feature>
<dbReference type="PANTHER" id="PTHR43649">
    <property type="entry name" value="ARABINOSE-BINDING PROTEIN-RELATED"/>
    <property type="match status" value="1"/>
</dbReference>
<organism evidence="3 4">
    <name type="scientific">Eisenbergiella tayi</name>
    <dbReference type="NCBI Taxonomy" id="1432052"/>
    <lineage>
        <taxon>Bacteria</taxon>
        <taxon>Bacillati</taxon>
        <taxon>Bacillota</taxon>
        <taxon>Clostridia</taxon>
        <taxon>Lachnospirales</taxon>
        <taxon>Lachnospiraceae</taxon>
        <taxon>Eisenbergiella</taxon>
    </lineage>
</organism>
<dbReference type="PANTHER" id="PTHR43649:SF12">
    <property type="entry name" value="DIACETYLCHITOBIOSE BINDING PROTEIN DASA"/>
    <property type="match status" value="1"/>
</dbReference>
<dbReference type="Proteomes" id="UP000094067">
    <property type="component" value="Unassembled WGS sequence"/>
</dbReference>
<feature type="compositionally biased region" description="Low complexity" evidence="1">
    <location>
        <begin position="30"/>
        <end position="46"/>
    </location>
</feature>
<evidence type="ECO:0000256" key="1">
    <source>
        <dbReference type="SAM" id="MobiDB-lite"/>
    </source>
</evidence>
<comment type="caution">
    <text evidence="3">The sequence shown here is derived from an EMBL/GenBank/DDBJ whole genome shotgun (WGS) entry which is preliminary data.</text>
</comment>
<gene>
    <name evidence="3" type="ORF">BEI61_03029</name>
</gene>